<proteinExistence type="predicted"/>
<sequence length="159" mass="18611">MLAQSLLLPLIDYADACYLDITQEQLDKLERLQNVCIRFIFGLRKYDHISEFRNKLKWLPIRLRRNVHLLSLLHNILFNPCTPPYLKELFSFLYQSHSCNLRSNENLLLTIPKHTSSFVGNSFAVQAVRLWNSLPLKIRQATSIGTFKHLITDHYLSAK</sequence>
<accession>A0ACC1CN15</accession>
<comment type="caution">
    <text evidence="1">The sequence shown here is derived from an EMBL/GenBank/DDBJ whole genome shotgun (WGS) entry which is preliminary data.</text>
</comment>
<protein>
    <submittedName>
        <fullName evidence="1">Uncharacterized protein</fullName>
    </submittedName>
</protein>
<name>A0ACC1CN15_9NEOP</name>
<dbReference type="Proteomes" id="UP000824533">
    <property type="component" value="Linkage Group LG20"/>
</dbReference>
<gene>
    <name evidence="1" type="ORF">K1T71_011048</name>
</gene>
<organism evidence="1 2">
    <name type="scientific">Dendrolimus kikuchii</name>
    <dbReference type="NCBI Taxonomy" id="765133"/>
    <lineage>
        <taxon>Eukaryota</taxon>
        <taxon>Metazoa</taxon>
        <taxon>Ecdysozoa</taxon>
        <taxon>Arthropoda</taxon>
        <taxon>Hexapoda</taxon>
        <taxon>Insecta</taxon>
        <taxon>Pterygota</taxon>
        <taxon>Neoptera</taxon>
        <taxon>Endopterygota</taxon>
        <taxon>Lepidoptera</taxon>
        <taxon>Glossata</taxon>
        <taxon>Ditrysia</taxon>
        <taxon>Bombycoidea</taxon>
        <taxon>Lasiocampidae</taxon>
        <taxon>Dendrolimus</taxon>
    </lineage>
</organism>
<dbReference type="EMBL" id="CM034406">
    <property type="protein sequence ID" value="KAJ0172872.1"/>
    <property type="molecule type" value="Genomic_DNA"/>
</dbReference>
<evidence type="ECO:0000313" key="2">
    <source>
        <dbReference type="Proteomes" id="UP000824533"/>
    </source>
</evidence>
<reference evidence="1 2" key="1">
    <citation type="journal article" date="2021" name="Front. Genet.">
        <title>Chromosome-Level Genome Assembly Reveals Significant Gene Expansion in the Toll and IMD Signaling Pathways of Dendrolimus kikuchii.</title>
        <authorList>
            <person name="Zhou J."/>
            <person name="Wu P."/>
            <person name="Xiong Z."/>
            <person name="Liu N."/>
            <person name="Zhao N."/>
            <person name="Ji M."/>
            <person name="Qiu Y."/>
            <person name="Yang B."/>
        </authorList>
    </citation>
    <scope>NUCLEOTIDE SEQUENCE [LARGE SCALE GENOMIC DNA]</scope>
    <source>
        <strain evidence="1">Ann1</strain>
    </source>
</reference>
<keyword evidence="2" id="KW-1185">Reference proteome</keyword>
<evidence type="ECO:0000313" key="1">
    <source>
        <dbReference type="EMBL" id="KAJ0172872.1"/>
    </source>
</evidence>